<protein>
    <submittedName>
        <fullName evidence="7">Mg2+ transporter AtpI</fullName>
    </submittedName>
</protein>
<dbReference type="GO" id="GO:0005886">
    <property type="term" value="C:plasma membrane"/>
    <property type="evidence" value="ECO:0007669"/>
    <property type="project" value="UniProtKB-SubCell"/>
</dbReference>
<dbReference type="PATRIC" id="fig|1297581.3.peg.1417"/>
<gene>
    <name evidence="7" type="ORF">H919_06896</name>
</gene>
<reference evidence="7 8" key="1">
    <citation type="submission" date="2013-03" db="EMBL/GenBank/DDBJ databases">
        <title>Assembly of a new bacterial strain Anoxybacillus flavithermus AK1.</title>
        <authorList>
            <person name="Rajan I."/>
            <person name="PoliReddy D."/>
            <person name="Sugumar T."/>
            <person name="Rathinam K."/>
            <person name="Alqarawi S."/>
            <person name="Khalil A.B."/>
            <person name="Sivakumar N."/>
        </authorList>
    </citation>
    <scope>NUCLEOTIDE SEQUENCE [LARGE SCALE GENOMIC DNA]</scope>
    <source>
        <strain evidence="7 8">AK1</strain>
    </source>
</reference>
<dbReference type="InterPro" id="IPR005598">
    <property type="entry name" value="ATP_synth_I"/>
</dbReference>
<evidence type="ECO:0000256" key="3">
    <source>
        <dbReference type="ARBA" id="ARBA00022692"/>
    </source>
</evidence>
<dbReference type="InterPro" id="IPR039072">
    <property type="entry name" value="ATP_synth_I_Bacilli"/>
</dbReference>
<keyword evidence="3 6" id="KW-0812">Transmembrane</keyword>
<comment type="caution">
    <text evidence="7">The sequence shown here is derived from an EMBL/GenBank/DDBJ whole genome shotgun (WGS) entry which is preliminary data.</text>
</comment>
<keyword evidence="5 6" id="KW-0472">Membrane</keyword>
<organism evidence="7 8">
    <name type="scientific">Anoxybacillus flavithermus AK1</name>
    <dbReference type="NCBI Taxonomy" id="1297581"/>
    <lineage>
        <taxon>Bacteria</taxon>
        <taxon>Bacillati</taxon>
        <taxon>Bacillota</taxon>
        <taxon>Bacilli</taxon>
        <taxon>Bacillales</taxon>
        <taxon>Anoxybacillaceae</taxon>
        <taxon>Anoxybacillus</taxon>
    </lineage>
</organism>
<dbReference type="EMBL" id="APCD01000007">
    <property type="protein sequence ID" value="EMT46017.1"/>
    <property type="molecule type" value="Genomic_DNA"/>
</dbReference>
<evidence type="ECO:0000313" key="7">
    <source>
        <dbReference type="EMBL" id="EMT46017.1"/>
    </source>
</evidence>
<dbReference type="Proteomes" id="UP000012085">
    <property type="component" value="Unassembled WGS sequence"/>
</dbReference>
<feature type="transmembrane region" description="Helical" evidence="6">
    <location>
        <begin position="12"/>
        <end position="28"/>
    </location>
</feature>
<evidence type="ECO:0000256" key="1">
    <source>
        <dbReference type="ARBA" id="ARBA00004651"/>
    </source>
</evidence>
<feature type="transmembrane region" description="Helical" evidence="6">
    <location>
        <begin position="34"/>
        <end position="53"/>
    </location>
</feature>
<evidence type="ECO:0000256" key="5">
    <source>
        <dbReference type="ARBA" id="ARBA00023136"/>
    </source>
</evidence>
<evidence type="ECO:0000313" key="8">
    <source>
        <dbReference type="Proteomes" id="UP000012085"/>
    </source>
</evidence>
<dbReference type="RefSeq" id="WP_003397006.1">
    <property type="nucleotide sequence ID" value="NZ_APCD01000007.1"/>
</dbReference>
<dbReference type="AlphaFoldDB" id="M8D5C2"/>
<feature type="transmembrane region" description="Helical" evidence="6">
    <location>
        <begin position="74"/>
        <end position="91"/>
    </location>
</feature>
<evidence type="ECO:0000256" key="6">
    <source>
        <dbReference type="SAM" id="Phobius"/>
    </source>
</evidence>
<evidence type="ECO:0000256" key="4">
    <source>
        <dbReference type="ARBA" id="ARBA00022989"/>
    </source>
</evidence>
<accession>M8D5C2</accession>
<name>M8D5C2_9BACL</name>
<keyword evidence="2" id="KW-1003">Cell membrane</keyword>
<keyword evidence="4 6" id="KW-1133">Transmembrane helix</keyword>
<reference evidence="7 8" key="2">
    <citation type="journal article" date="2015" name="Genome Announc.">
        <title>Genome Sequence of Anoxybacillus flavithermus Strain AK1, a Thermophile Isolated from a Hot Spring in Saudi Arabia.</title>
        <authorList>
            <person name="Khalil A."/>
            <person name="Sivakumar N."/>
            <person name="Qarawi S."/>
        </authorList>
    </citation>
    <scope>NUCLEOTIDE SEQUENCE [LARGE SCALE GENOMIC DNA]</scope>
    <source>
        <strain evidence="7 8">AK1</strain>
    </source>
</reference>
<dbReference type="Pfam" id="PF03899">
    <property type="entry name" value="ATP-synt_I"/>
    <property type="match status" value="1"/>
</dbReference>
<sequence length="126" mass="14471">MNELQQHWRRHKSYILYLLAVYVLGWAFTPYSQAFSSLFLGTLISLYNGWTMVRKVERFGQAVASGQKARSLGMMSRMAAAALAVFIAFRWPEQFSVGWIVVGLMTSYIVIIIDFFFQNTKGKRGE</sequence>
<comment type="subcellular location">
    <subcellularLocation>
        <location evidence="1">Cell membrane</location>
        <topology evidence="1">Multi-pass membrane protein</topology>
    </subcellularLocation>
</comment>
<feature type="transmembrane region" description="Helical" evidence="6">
    <location>
        <begin position="97"/>
        <end position="117"/>
    </location>
</feature>
<evidence type="ECO:0000256" key="2">
    <source>
        <dbReference type="ARBA" id="ARBA00022475"/>
    </source>
</evidence>
<dbReference type="PANTHER" id="PTHR40035:SF1">
    <property type="entry name" value="ATP SYNTHASE PROTEIN I"/>
    <property type="match status" value="1"/>
</dbReference>
<dbReference type="PANTHER" id="PTHR40035">
    <property type="entry name" value="ATP SYNTHASE PROTEIN I"/>
    <property type="match status" value="1"/>
</dbReference>
<proteinExistence type="predicted"/>